<accession>A0A2N3IIF7</accession>
<keyword evidence="1" id="KW-1133">Transmembrane helix</keyword>
<evidence type="ECO:0000313" key="2">
    <source>
        <dbReference type="EMBL" id="PKQ70076.1"/>
    </source>
</evidence>
<comment type="caution">
    <text evidence="2">The sequence shown here is derived from an EMBL/GenBank/DDBJ whole genome shotgun (WGS) entry which is preliminary data.</text>
</comment>
<organism evidence="2 3">
    <name type="scientific">Raineya orbicola</name>
    <dbReference type="NCBI Taxonomy" id="2016530"/>
    <lineage>
        <taxon>Bacteria</taxon>
        <taxon>Pseudomonadati</taxon>
        <taxon>Bacteroidota</taxon>
        <taxon>Cytophagia</taxon>
        <taxon>Cytophagales</taxon>
        <taxon>Raineyaceae</taxon>
        <taxon>Raineya</taxon>
    </lineage>
</organism>
<keyword evidence="3" id="KW-1185">Reference proteome</keyword>
<sequence>MKDTKFYEMDFIEAYVKGKVSEAENQIMQKLISQDAQLASEVELQKDLQEALARTRRAELKQLLQNTPVPTSTFAPTISQWIAASFGIVGLVAMIWFFVKYWGSEKTNQKQAVVLKTQNETLKKDESKQVVENTTTTTENFASQNTQKLTIENNQKLNESKKAEKNKDFTKEIFYQYDGKNVLQIFGDFSYEILENIPTKDGEKNFIFVQNKFYELVPTPEDEVRNLKENEVKNPDLIRLLSERLKNK</sequence>
<reference evidence="2 3" key="1">
    <citation type="submission" date="2017-06" db="EMBL/GenBank/DDBJ databases">
        <title>Raineya orbicola gen. nov., sp. nov. a slightly thermophilic bacterium of the phylum Bacteroidetes and the description of Raineyaceae fam. nov.</title>
        <authorList>
            <person name="Albuquerque L."/>
            <person name="Polonia A.R.M."/>
            <person name="Barroso C."/>
            <person name="Froufe H.J.C."/>
            <person name="Lage O."/>
            <person name="Lobo-Da-Cunha A."/>
            <person name="Egas C."/>
            <person name="Da Costa M.S."/>
        </authorList>
    </citation>
    <scope>NUCLEOTIDE SEQUENCE [LARGE SCALE GENOMIC DNA]</scope>
    <source>
        <strain evidence="2 3">SPSPC-11</strain>
    </source>
</reference>
<evidence type="ECO:0000313" key="3">
    <source>
        <dbReference type="Proteomes" id="UP000233387"/>
    </source>
</evidence>
<dbReference type="EMBL" id="NKXO01000011">
    <property type="protein sequence ID" value="PKQ70076.1"/>
    <property type="molecule type" value="Genomic_DNA"/>
</dbReference>
<feature type="transmembrane region" description="Helical" evidence="1">
    <location>
        <begin position="78"/>
        <end position="99"/>
    </location>
</feature>
<gene>
    <name evidence="2" type="ORF">Rain11_0880</name>
</gene>
<name>A0A2N3IIF7_9BACT</name>
<dbReference type="AlphaFoldDB" id="A0A2N3IIF7"/>
<protein>
    <submittedName>
        <fullName evidence="2">Uncharacterized protein</fullName>
    </submittedName>
</protein>
<dbReference type="Proteomes" id="UP000233387">
    <property type="component" value="Unassembled WGS sequence"/>
</dbReference>
<proteinExistence type="predicted"/>
<evidence type="ECO:0000256" key="1">
    <source>
        <dbReference type="SAM" id="Phobius"/>
    </source>
</evidence>
<keyword evidence="1" id="KW-0472">Membrane</keyword>
<keyword evidence="1" id="KW-0812">Transmembrane</keyword>